<gene>
    <name evidence="1" type="ORF">PVAG01_06609</name>
</gene>
<name>A0ABR4PGQ1_9HELO</name>
<evidence type="ECO:0000313" key="2">
    <source>
        <dbReference type="Proteomes" id="UP001629113"/>
    </source>
</evidence>
<comment type="caution">
    <text evidence="1">The sequence shown here is derived from an EMBL/GenBank/DDBJ whole genome shotgun (WGS) entry which is preliminary data.</text>
</comment>
<protein>
    <submittedName>
        <fullName evidence="1">Uncharacterized protein</fullName>
    </submittedName>
</protein>
<sequence length="98" mass="11644">MPADTHLLRMLIIISNSHLLHLYNYSLVEVRWLEIGLLSWYYNYRPDNHQMSSGIYDFSRIPCSTVWVEHTVMPAQRKHTLRHLCQHQSPFTFCALSN</sequence>
<organism evidence="1 2">
    <name type="scientific">Phlyctema vagabunda</name>
    <dbReference type="NCBI Taxonomy" id="108571"/>
    <lineage>
        <taxon>Eukaryota</taxon>
        <taxon>Fungi</taxon>
        <taxon>Dikarya</taxon>
        <taxon>Ascomycota</taxon>
        <taxon>Pezizomycotina</taxon>
        <taxon>Leotiomycetes</taxon>
        <taxon>Helotiales</taxon>
        <taxon>Dermateaceae</taxon>
        <taxon>Phlyctema</taxon>
    </lineage>
</organism>
<evidence type="ECO:0000313" key="1">
    <source>
        <dbReference type="EMBL" id="KAL3422453.1"/>
    </source>
</evidence>
<accession>A0ABR4PGQ1</accession>
<proteinExistence type="predicted"/>
<reference evidence="1 2" key="1">
    <citation type="submission" date="2024-06" db="EMBL/GenBank/DDBJ databases">
        <title>Complete genome of Phlyctema vagabunda strain 19-DSS-EL-015.</title>
        <authorList>
            <person name="Fiorenzani C."/>
        </authorList>
    </citation>
    <scope>NUCLEOTIDE SEQUENCE [LARGE SCALE GENOMIC DNA]</scope>
    <source>
        <strain evidence="1 2">19-DSS-EL-015</strain>
    </source>
</reference>
<keyword evidence="2" id="KW-1185">Reference proteome</keyword>
<dbReference type="Proteomes" id="UP001629113">
    <property type="component" value="Unassembled WGS sequence"/>
</dbReference>
<dbReference type="EMBL" id="JBFCZG010000005">
    <property type="protein sequence ID" value="KAL3422453.1"/>
    <property type="molecule type" value="Genomic_DNA"/>
</dbReference>